<dbReference type="AlphaFoldDB" id="A0A2P5A564"/>
<proteinExistence type="predicted"/>
<comment type="caution">
    <text evidence="1">The sequence shown here is derived from an EMBL/GenBank/DDBJ whole genome shotgun (WGS) entry which is preliminary data.</text>
</comment>
<evidence type="ECO:0000313" key="1">
    <source>
        <dbReference type="EMBL" id="PON31691.1"/>
    </source>
</evidence>
<protein>
    <submittedName>
        <fullName evidence="1">Uncharacterized protein</fullName>
    </submittedName>
</protein>
<keyword evidence="2" id="KW-1185">Reference proteome</keyword>
<reference evidence="2" key="1">
    <citation type="submission" date="2016-06" db="EMBL/GenBank/DDBJ databases">
        <title>Parallel loss of symbiosis genes in relatives of nitrogen-fixing non-legume Parasponia.</title>
        <authorList>
            <person name="Van Velzen R."/>
            <person name="Holmer R."/>
            <person name="Bu F."/>
            <person name="Rutten L."/>
            <person name="Van Zeijl A."/>
            <person name="Liu W."/>
            <person name="Santuari L."/>
            <person name="Cao Q."/>
            <person name="Sharma T."/>
            <person name="Shen D."/>
            <person name="Roswanjaya Y."/>
            <person name="Wardhani T."/>
            <person name="Kalhor M.S."/>
            <person name="Jansen J."/>
            <person name="Van den Hoogen J."/>
            <person name="Gungor B."/>
            <person name="Hartog M."/>
            <person name="Hontelez J."/>
            <person name="Verver J."/>
            <person name="Yang W.-C."/>
            <person name="Schijlen E."/>
            <person name="Repin R."/>
            <person name="Schilthuizen M."/>
            <person name="Schranz E."/>
            <person name="Heidstra R."/>
            <person name="Miyata K."/>
            <person name="Fedorova E."/>
            <person name="Kohlen W."/>
            <person name="Bisseling T."/>
            <person name="Smit S."/>
            <person name="Geurts R."/>
        </authorList>
    </citation>
    <scope>NUCLEOTIDE SEQUENCE [LARGE SCALE GENOMIC DNA]</scope>
    <source>
        <strain evidence="2">cv. WU1-14</strain>
    </source>
</reference>
<sequence length="58" mass="6720">MPYQSIRLAFGIERNSLDNIKSMGQNTYSREGIFHLLGDRFCGSDNTAKIRVEKIWIK</sequence>
<organism evidence="1 2">
    <name type="scientific">Parasponia andersonii</name>
    <name type="common">Sponia andersonii</name>
    <dbReference type="NCBI Taxonomy" id="3476"/>
    <lineage>
        <taxon>Eukaryota</taxon>
        <taxon>Viridiplantae</taxon>
        <taxon>Streptophyta</taxon>
        <taxon>Embryophyta</taxon>
        <taxon>Tracheophyta</taxon>
        <taxon>Spermatophyta</taxon>
        <taxon>Magnoliopsida</taxon>
        <taxon>eudicotyledons</taxon>
        <taxon>Gunneridae</taxon>
        <taxon>Pentapetalae</taxon>
        <taxon>rosids</taxon>
        <taxon>fabids</taxon>
        <taxon>Rosales</taxon>
        <taxon>Cannabaceae</taxon>
        <taxon>Parasponia</taxon>
    </lineage>
</organism>
<name>A0A2P5A564_PARAD</name>
<evidence type="ECO:0000313" key="2">
    <source>
        <dbReference type="Proteomes" id="UP000237105"/>
    </source>
</evidence>
<accession>A0A2P5A564</accession>
<dbReference type="Proteomes" id="UP000237105">
    <property type="component" value="Unassembled WGS sequence"/>
</dbReference>
<dbReference type="EMBL" id="JXTB01000955">
    <property type="protein sequence ID" value="PON31691.1"/>
    <property type="molecule type" value="Genomic_DNA"/>
</dbReference>
<gene>
    <name evidence="1" type="ORF">PanWU01x14_367810</name>
</gene>
<feature type="non-terminal residue" evidence="1">
    <location>
        <position position="58"/>
    </location>
</feature>